<name>I3XBC5_SINF2</name>
<reference evidence="1 2" key="1">
    <citation type="journal article" date="2012" name="J. Bacteriol.">
        <title>Complete genome sequence of the broad-host-range strain Sinorhizobium fredii USDA257.</title>
        <authorList>
            <person name="Schuldes J."/>
            <person name="Rodriguez Orbegoso M."/>
            <person name="Schmeisser C."/>
            <person name="Krishnan H.B."/>
            <person name="Daniel R."/>
            <person name="Streit W.R."/>
        </authorList>
    </citation>
    <scope>NUCLEOTIDE SEQUENCE [LARGE SCALE GENOMIC DNA]</scope>
    <source>
        <strain evidence="1 2">USDA 257</strain>
    </source>
</reference>
<protein>
    <submittedName>
        <fullName evidence="1">Uncharacterized protein</fullName>
    </submittedName>
</protein>
<dbReference type="HOGENOM" id="CLU_3317059_0_0_5"/>
<evidence type="ECO:0000313" key="2">
    <source>
        <dbReference type="Proteomes" id="UP000006180"/>
    </source>
</evidence>
<organism evidence="1 2">
    <name type="scientific">Sinorhizobium fredii (strain USDA 257)</name>
    <dbReference type="NCBI Taxonomy" id="1185652"/>
    <lineage>
        <taxon>Bacteria</taxon>
        <taxon>Pseudomonadati</taxon>
        <taxon>Pseudomonadota</taxon>
        <taxon>Alphaproteobacteria</taxon>
        <taxon>Hyphomicrobiales</taxon>
        <taxon>Rhizobiaceae</taxon>
        <taxon>Sinorhizobium/Ensifer group</taxon>
        <taxon>Sinorhizobium</taxon>
    </lineage>
</organism>
<dbReference type="EMBL" id="CP003563">
    <property type="protein sequence ID" value="AFL53181.1"/>
    <property type="molecule type" value="Genomic_DNA"/>
</dbReference>
<dbReference type="Proteomes" id="UP000006180">
    <property type="component" value="Chromosome"/>
</dbReference>
<proteinExistence type="predicted"/>
<sequence>MQGSSSAASAARITLETRAFHLNNAVRMCCMSKVVMLFV</sequence>
<gene>
    <name evidence="1" type="ORF">USDA257_c46440</name>
</gene>
<accession>I3XBC5</accession>
<dbReference type="PATRIC" id="fig|1185652.3.peg.4811"/>
<dbReference type="AlphaFoldDB" id="I3XBC5"/>
<evidence type="ECO:0000313" key="1">
    <source>
        <dbReference type="EMBL" id="AFL53181.1"/>
    </source>
</evidence>
<dbReference type="STRING" id="1185652.USDA257_c46440"/>
<dbReference type="KEGG" id="sfd:USDA257_c46440"/>